<evidence type="ECO:0000313" key="9">
    <source>
        <dbReference type="Proteomes" id="UP000754883"/>
    </source>
</evidence>
<dbReference type="OrthoDB" id="3609at2759"/>
<dbReference type="GO" id="GO:0008677">
    <property type="term" value="F:2-dehydropantoate 2-reductase activity"/>
    <property type="evidence" value="ECO:0007669"/>
    <property type="project" value="UniProtKB-EC"/>
</dbReference>
<keyword evidence="5" id="KW-0472">Membrane</keyword>
<feature type="domain" description="Ketopantoate reductase N-terminal" evidence="6">
    <location>
        <begin position="5"/>
        <end position="161"/>
    </location>
</feature>
<evidence type="ECO:0000313" key="8">
    <source>
        <dbReference type="EMBL" id="CAG9985796.1"/>
    </source>
</evidence>
<dbReference type="InterPro" id="IPR013328">
    <property type="entry name" value="6PGD_dom2"/>
</dbReference>
<comment type="similarity">
    <text evidence="1 4">Belongs to the ketopantoate reductase family.</text>
</comment>
<dbReference type="EC" id="1.1.1.169" evidence="4"/>
<dbReference type="GO" id="GO:0005737">
    <property type="term" value="C:cytoplasm"/>
    <property type="evidence" value="ECO:0007669"/>
    <property type="project" value="TreeGrafter"/>
</dbReference>
<sequence length="326" mass="35675">MSRSVLIYGGGCIGAVVSFMISATIPARDLAIICRSNHEEVTRKGLTLHSTIWGKDLQISPMCFKTVEEAVERHRPEYDYVFITTKGQSKLDTNTEVVAPAISAQTAIVLMQNGIAIEAPWRERFPCNPIISAVLYLPVSQVEPSVFTHALHTEIQIGIYPSQCPEDDSRAEAACDELCAMLKRGGAAVTVEDDVQVARWKKILVNGSENPVCALTQLPDATFLQSSPLAIQRTRELMEEIAAIARAVGYPQIDQEVVEAQLSFITARPLPGVVPSMMADVKAKRPMEIEPLLGNLLMLAKESSTPSPRLQLVYALLKGLNLSYNS</sequence>
<feature type="transmembrane region" description="Helical" evidence="5">
    <location>
        <begin position="6"/>
        <end position="25"/>
    </location>
</feature>
<dbReference type="Pfam" id="PF02558">
    <property type="entry name" value="ApbA"/>
    <property type="match status" value="1"/>
</dbReference>
<dbReference type="GO" id="GO:0015940">
    <property type="term" value="P:pantothenate biosynthetic process"/>
    <property type="evidence" value="ECO:0007669"/>
    <property type="project" value="InterPro"/>
</dbReference>
<dbReference type="Proteomes" id="UP000754883">
    <property type="component" value="Unassembled WGS sequence"/>
</dbReference>
<evidence type="ECO:0000259" key="6">
    <source>
        <dbReference type="Pfam" id="PF02558"/>
    </source>
</evidence>
<reference evidence="9" key="1">
    <citation type="submission" date="2019-06" db="EMBL/GenBank/DDBJ databases">
        <authorList>
            <person name="Broberg M."/>
        </authorList>
    </citation>
    <scope>NUCLEOTIDE SEQUENCE [LARGE SCALE GENOMIC DNA]</scope>
</reference>
<feature type="domain" description="Ketopantoate reductase C-terminal" evidence="7">
    <location>
        <begin position="194"/>
        <end position="320"/>
    </location>
</feature>
<comment type="catalytic activity">
    <reaction evidence="4">
        <text>(R)-pantoate + NADP(+) = 2-dehydropantoate + NADPH + H(+)</text>
        <dbReference type="Rhea" id="RHEA:16233"/>
        <dbReference type="ChEBI" id="CHEBI:11561"/>
        <dbReference type="ChEBI" id="CHEBI:15378"/>
        <dbReference type="ChEBI" id="CHEBI:15980"/>
        <dbReference type="ChEBI" id="CHEBI:57783"/>
        <dbReference type="ChEBI" id="CHEBI:58349"/>
        <dbReference type="EC" id="1.1.1.169"/>
    </reaction>
</comment>
<comment type="function">
    <text evidence="4">Catalyzes the NADPH-dependent reduction of ketopantoate into pantoic acid.</text>
</comment>
<dbReference type="SUPFAM" id="SSF48179">
    <property type="entry name" value="6-phosphogluconate dehydrogenase C-terminal domain-like"/>
    <property type="match status" value="1"/>
</dbReference>
<evidence type="ECO:0000256" key="4">
    <source>
        <dbReference type="RuleBase" id="RU362068"/>
    </source>
</evidence>
<gene>
    <name evidence="8" type="ORF">CBYS24578_00018721</name>
</gene>
<dbReference type="NCBIfam" id="TIGR00745">
    <property type="entry name" value="apbA_panE"/>
    <property type="match status" value="1"/>
</dbReference>
<evidence type="ECO:0000256" key="3">
    <source>
        <dbReference type="ARBA" id="ARBA00023002"/>
    </source>
</evidence>
<protein>
    <recommendedName>
        <fullName evidence="4">2-dehydropantoate 2-reductase</fullName>
        <ecNumber evidence="4">1.1.1.169</ecNumber>
    </recommendedName>
    <alternativeName>
        <fullName evidence="4">Ketopantoate reductase</fullName>
    </alternativeName>
</protein>
<dbReference type="InterPro" id="IPR051402">
    <property type="entry name" value="KPR-Related"/>
</dbReference>
<evidence type="ECO:0000256" key="1">
    <source>
        <dbReference type="ARBA" id="ARBA00007870"/>
    </source>
</evidence>
<dbReference type="InterPro" id="IPR013752">
    <property type="entry name" value="KPA_reductase"/>
</dbReference>
<dbReference type="AlphaFoldDB" id="A0A9N9Y063"/>
<dbReference type="PANTHER" id="PTHR21708">
    <property type="entry name" value="PROBABLE 2-DEHYDROPANTOATE 2-REDUCTASE"/>
    <property type="match status" value="1"/>
</dbReference>
<dbReference type="FunFam" id="1.10.1040.10:FF:000017">
    <property type="entry name" value="2-dehydropantoate 2-reductase"/>
    <property type="match status" value="1"/>
</dbReference>
<dbReference type="InterPro" id="IPR008927">
    <property type="entry name" value="6-PGluconate_DH-like_C_sf"/>
</dbReference>
<accession>A0A9N9Y063</accession>
<reference evidence="8 9" key="2">
    <citation type="submission" date="2021-10" db="EMBL/GenBank/DDBJ databases">
        <authorList>
            <person name="Piombo E."/>
        </authorList>
    </citation>
    <scope>NUCLEOTIDE SEQUENCE [LARGE SCALE GENOMIC DNA]</scope>
</reference>
<proteinExistence type="inferred from homology"/>
<evidence type="ECO:0000256" key="2">
    <source>
        <dbReference type="ARBA" id="ARBA00022857"/>
    </source>
</evidence>
<keyword evidence="9" id="KW-1185">Reference proteome</keyword>
<keyword evidence="3 4" id="KW-0560">Oxidoreductase</keyword>
<name>A0A9N9Y063_9HYPO</name>
<dbReference type="Pfam" id="PF08546">
    <property type="entry name" value="ApbA_C"/>
    <property type="match status" value="1"/>
</dbReference>
<organism evidence="8 9">
    <name type="scientific">Clonostachys byssicola</name>
    <dbReference type="NCBI Taxonomy" id="160290"/>
    <lineage>
        <taxon>Eukaryota</taxon>
        <taxon>Fungi</taxon>
        <taxon>Dikarya</taxon>
        <taxon>Ascomycota</taxon>
        <taxon>Pezizomycotina</taxon>
        <taxon>Sordariomycetes</taxon>
        <taxon>Hypocreomycetidae</taxon>
        <taxon>Hypocreales</taxon>
        <taxon>Bionectriaceae</taxon>
        <taxon>Clonostachys</taxon>
    </lineage>
</organism>
<dbReference type="Gene3D" id="3.40.50.720">
    <property type="entry name" value="NAD(P)-binding Rossmann-like Domain"/>
    <property type="match status" value="1"/>
</dbReference>
<dbReference type="InterPro" id="IPR013332">
    <property type="entry name" value="KPR_N"/>
</dbReference>
<dbReference type="InterPro" id="IPR003710">
    <property type="entry name" value="ApbA"/>
</dbReference>
<dbReference type="PANTHER" id="PTHR21708:SF26">
    <property type="entry name" value="2-DEHYDROPANTOATE 2-REDUCTASE"/>
    <property type="match status" value="1"/>
</dbReference>
<comment type="caution">
    <text evidence="8">The sequence shown here is derived from an EMBL/GenBank/DDBJ whole genome shotgun (WGS) entry which is preliminary data.</text>
</comment>
<evidence type="ECO:0000256" key="5">
    <source>
        <dbReference type="SAM" id="Phobius"/>
    </source>
</evidence>
<evidence type="ECO:0000259" key="7">
    <source>
        <dbReference type="Pfam" id="PF08546"/>
    </source>
</evidence>
<keyword evidence="2 4" id="KW-0521">NADP</keyword>
<keyword evidence="5" id="KW-1133">Transmembrane helix</keyword>
<keyword evidence="5" id="KW-0812">Transmembrane</keyword>
<dbReference type="EMBL" id="CABFNO020001396">
    <property type="protein sequence ID" value="CAG9985796.1"/>
    <property type="molecule type" value="Genomic_DNA"/>
</dbReference>
<dbReference type="Gene3D" id="1.10.1040.10">
    <property type="entry name" value="N-(1-d-carboxylethyl)-l-norvaline Dehydrogenase, domain 2"/>
    <property type="match status" value="1"/>
</dbReference>